<evidence type="ECO:0000259" key="3">
    <source>
        <dbReference type="Pfam" id="PF19295"/>
    </source>
</evidence>
<comment type="similarity">
    <text evidence="1">Belongs to the iron-sulfur cluster assembly SufBD family.</text>
</comment>
<accession>A6DHM1</accession>
<evidence type="ECO:0000256" key="1">
    <source>
        <dbReference type="ARBA" id="ARBA00043967"/>
    </source>
</evidence>
<dbReference type="InterPro" id="IPR000825">
    <property type="entry name" value="SUF_FeS_clus_asmbl_SufBD_core"/>
</dbReference>
<protein>
    <submittedName>
        <fullName evidence="4">FeS assembly protein SufD</fullName>
    </submittedName>
</protein>
<feature type="domain" description="SUF system FeS cluster assembly SufBD N-terminal" evidence="3">
    <location>
        <begin position="10"/>
        <end position="165"/>
    </location>
</feature>
<dbReference type="SUPFAM" id="SSF101960">
    <property type="entry name" value="Stabilizer of iron transporter SufD"/>
    <property type="match status" value="1"/>
</dbReference>
<dbReference type="RefSeq" id="WP_007277406.1">
    <property type="nucleotide sequence ID" value="NZ_ABCK01000003.1"/>
</dbReference>
<dbReference type="InterPro" id="IPR055346">
    <property type="entry name" value="Fe-S_cluster_assembly_SufBD"/>
</dbReference>
<gene>
    <name evidence="4" type="ORF">LNTAR_14847</name>
</gene>
<dbReference type="EMBL" id="ABCK01000003">
    <property type="protein sequence ID" value="EDM29104.1"/>
    <property type="molecule type" value="Genomic_DNA"/>
</dbReference>
<reference evidence="4 5" key="1">
    <citation type="journal article" date="2010" name="J. Bacteriol.">
        <title>Genome sequence of Lentisphaera araneosa HTCC2155T, the type species of the order Lentisphaerales in the phylum Lentisphaerae.</title>
        <authorList>
            <person name="Thrash J.C."/>
            <person name="Cho J.C."/>
            <person name="Vergin K.L."/>
            <person name="Morris R.M."/>
            <person name="Giovannoni S.J."/>
        </authorList>
    </citation>
    <scope>NUCLEOTIDE SEQUENCE [LARGE SCALE GENOMIC DNA]</scope>
    <source>
        <strain evidence="4 5">HTCC2155</strain>
    </source>
</reference>
<dbReference type="Pfam" id="PF01458">
    <property type="entry name" value="SUFBD_core"/>
    <property type="match status" value="1"/>
</dbReference>
<name>A6DHM1_9BACT</name>
<dbReference type="AlphaFoldDB" id="A6DHM1"/>
<evidence type="ECO:0000313" key="4">
    <source>
        <dbReference type="EMBL" id="EDM29104.1"/>
    </source>
</evidence>
<dbReference type="NCBIfam" id="TIGR01981">
    <property type="entry name" value="sufD"/>
    <property type="match status" value="1"/>
</dbReference>
<evidence type="ECO:0000259" key="2">
    <source>
        <dbReference type="Pfam" id="PF01458"/>
    </source>
</evidence>
<dbReference type="eggNOG" id="COG0719">
    <property type="taxonomic scope" value="Bacteria"/>
</dbReference>
<dbReference type="InterPro" id="IPR037284">
    <property type="entry name" value="SUF_FeS_clus_asmbl_SufBD_sf"/>
</dbReference>
<evidence type="ECO:0000313" key="5">
    <source>
        <dbReference type="Proteomes" id="UP000004947"/>
    </source>
</evidence>
<dbReference type="InterPro" id="IPR045595">
    <property type="entry name" value="SufBD_N"/>
</dbReference>
<dbReference type="InterPro" id="IPR011542">
    <property type="entry name" value="SUF_FeS_clus_asmbl_SufD"/>
</dbReference>
<dbReference type="GO" id="GO:0016226">
    <property type="term" value="P:iron-sulfur cluster assembly"/>
    <property type="evidence" value="ECO:0007669"/>
    <property type="project" value="InterPro"/>
</dbReference>
<dbReference type="Pfam" id="PF19295">
    <property type="entry name" value="SufBD_N"/>
    <property type="match status" value="1"/>
</dbReference>
<dbReference type="PANTHER" id="PTHR43575:SF1">
    <property type="entry name" value="PROTEIN ABCI7, CHLOROPLASTIC"/>
    <property type="match status" value="1"/>
</dbReference>
<dbReference type="Proteomes" id="UP000004947">
    <property type="component" value="Unassembled WGS sequence"/>
</dbReference>
<organism evidence="4 5">
    <name type="scientific">Lentisphaera araneosa HTCC2155</name>
    <dbReference type="NCBI Taxonomy" id="313628"/>
    <lineage>
        <taxon>Bacteria</taxon>
        <taxon>Pseudomonadati</taxon>
        <taxon>Lentisphaerota</taxon>
        <taxon>Lentisphaeria</taxon>
        <taxon>Lentisphaerales</taxon>
        <taxon>Lentisphaeraceae</taxon>
        <taxon>Lentisphaera</taxon>
    </lineage>
</organism>
<dbReference type="STRING" id="313628.LNTAR_14847"/>
<feature type="domain" description="SUF system FeS cluster assembly SufBD core" evidence="2">
    <location>
        <begin position="171"/>
        <end position="402"/>
    </location>
</feature>
<sequence>MTQLPKEFLNRELIDSEAGTWLGDFRKSHASKVSELEFPGRHNERWKYTPLRAVLELDYQVAQQVNVSDEVLASHRLQGSIELVFINGSFSEELSNLPVDLPKGFSVVPVSQALNSDLAHDVQNILEYEVSEEEDVFETLNKSSFRDGAFIKVAKGAYSETAIHILNFSSAEQSAVNFSRHLIYLEEGALATVIETCADRDGEVKKINNIMTDIVLQERSVLTYSRLQNESEESVNVSALRARLAADAKFNSSVFSSGGALSRHFMDVELNGKHAETDLLGLFTTKGTMHADNRGIIRHNVPECEANQLYKGVLDDSSRGVFNGIVNIARDAQLTNATQMSRNLLLSRQARVDAKPELDVYADDVKAAHGAAIGQLSDAELFYLQTRCISREEAIQMLIKGFMHEVIDKAPAILKPKLDVIFDNYFDGEDVLTC</sequence>
<proteinExistence type="inferred from homology"/>
<dbReference type="OrthoDB" id="9768262at2"/>
<dbReference type="PANTHER" id="PTHR43575">
    <property type="entry name" value="PROTEIN ABCI7, CHLOROPLASTIC"/>
    <property type="match status" value="1"/>
</dbReference>
<keyword evidence="5" id="KW-1185">Reference proteome</keyword>
<comment type="caution">
    <text evidence="4">The sequence shown here is derived from an EMBL/GenBank/DDBJ whole genome shotgun (WGS) entry which is preliminary data.</text>
</comment>